<dbReference type="PANTHER" id="PTHR42693:SF53">
    <property type="entry name" value="ENDO-4-O-SULFATASE"/>
    <property type="match status" value="1"/>
</dbReference>
<dbReference type="Gene3D" id="3.40.720.10">
    <property type="entry name" value="Alkaline Phosphatase, subunit A"/>
    <property type="match status" value="1"/>
</dbReference>
<proteinExistence type="inferred from homology"/>
<accession>A0A381TZ17</accession>
<name>A0A381TZ17_9ZZZZ</name>
<keyword evidence="4" id="KW-0106">Calcium</keyword>
<comment type="similarity">
    <text evidence="1">Belongs to the sulfatase family.</text>
</comment>
<dbReference type="GO" id="GO:0046872">
    <property type="term" value="F:metal ion binding"/>
    <property type="evidence" value="ECO:0007669"/>
    <property type="project" value="UniProtKB-KW"/>
</dbReference>
<dbReference type="SUPFAM" id="SSF53649">
    <property type="entry name" value="Alkaline phosphatase-like"/>
    <property type="match status" value="1"/>
</dbReference>
<sequence length="606" mass="69297">MNLSEKIKRREFLKKASLGTAALILPKLASSQISRPNVIFVLTDDQGYGDLGCHGNEIIKTPNLDWLHHQSMRLTNFHVSPSCAPTRASLMTGRYSNRTGVWHTIMGRSLLREDEVTIADVLKNNGYKTGIFGKWHLGDNYPFRPQDRGFDEVLIHGGGGIGQAPDFWDNDYFDDTYLYNSKYKKFKGYCTDIWFDNAIKFIETNKNHPFFCYISTNAPHGPFHVAEKYSQPYKDAGLSEKRARFYGMIANIDENMGRLDQKLETLELKENTIFVYLTDNGTSIGVNVDKDGWVRGKGYNARMRGHKNWPYEGGHRVPCFIHWPQGGIAGGKDIKKLTAHFDLMPTVMDLCGITKPNNLKFDGTSITPLLQTKAKAWPERVLVVDSQRIENPQKWRKSVVMNERWRMINGRELYDMTDDPGQLRDISGSHPATVQNLRKAYEKWWVDISKRFSEYCYIVLGTTQENPATLTGHDWHTEEKQPWHQRQIRNALKANGFWAVSVAEKGEYEISLRRWPTELRIPITAGVLGKKKTSHVTEVGEGKALQIVSARLKIANVDETETVVKNAESVPFQVSLDTGKTKLRTWFTDDRGESFGAYYVQVRRIM</sequence>
<dbReference type="InterPro" id="IPR050738">
    <property type="entry name" value="Sulfatase"/>
</dbReference>
<evidence type="ECO:0000256" key="1">
    <source>
        <dbReference type="ARBA" id="ARBA00008779"/>
    </source>
</evidence>
<keyword evidence="3" id="KW-0378">Hydrolase</keyword>
<dbReference type="FunFam" id="3.40.720.10:FF:000070">
    <property type="entry name" value="Arylsulfatase A"/>
    <property type="match status" value="1"/>
</dbReference>
<dbReference type="InterPro" id="IPR000917">
    <property type="entry name" value="Sulfatase_N"/>
</dbReference>
<dbReference type="PROSITE" id="PS00523">
    <property type="entry name" value="SULFATASE_1"/>
    <property type="match status" value="1"/>
</dbReference>
<evidence type="ECO:0000313" key="6">
    <source>
        <dbReference type="EMBL" id="SVA20698.1"/>
    </source>
</evidence>
<evidence type="ECO:0000259" key="5">
    <source>
        <dbReference type="Pfam" id="PF00884"/>
    </source>
</evidence>
<dbReference type="CDD" id="cd16146">
    <property type="entry name" value="ARS_like"/>
    <property type="match status" value="1"/>
</dbReference>
<dbReference type="GO" id="GO:0004065">
    <property type="term" value="F:arylsulfatase activity"/>
    <property type="evidence" value="ECO:0007669"/>
    <property type="project" value="TreeGrafter"/>
</dbReference>
<dbReference type="AlphaFoldDB" id="A0A381TZ17"/>
<evidence type="ECO:0000256" key="4">
    <source>
        <dbReference type="ARBA" id="ARBA00022837"/>
    </source>
</evidence>
<gene>
    <name evidence="6" type="ORF">METZ01_LOCUS73552</name>
</gene>
<protein>
    <recommendedName>
        <fullName evidence="5">Sulfatase N-terminal domain-containing protein</fullName>
    </recommendedName>
</protein>
<evidence type="ECO:0000256" key="3">
    <source>
        <dbReference type="ARBA" id="ARBA00022801"/>
    </source>
</evidence>
<feature type="domain" description="Sulfatase N-terminal" evidence="5">
    <location>
        <begin position="36"/>
        <end position="353"/>
    </location>
</feature>
<dbReference type="InterPro" id="IPR006311">
    <property type="entry name" value="TAT_signal"/>
</dbReference>
<dbReference type="EMBL" id="UINC01005340">
    <property type="protein sequence ID" value="SVA20698.1"/>
    <property type="molecule type" value="Genomic_DNA"/>
</dbReference>
<organism evidence="6">
    <name type="scientific">marine metagenome</name>
    <dbReference type="NCBI Taxonomy" id="408172"/>
    <lineage>
        <taxon>unclassified sequences</taxon>
        <taxon>metagenomes</taxon>
        <taxon>ecological metagenomes</taxon>
    </lineage>
</organism>
<reference evidence="6" key="1">
    <citation type="submission" date="2018-05" db="EMBL/GenBank/DDBJ databases">
        <authorList>
            <person name="Lanie J.A."/>
            <person name="Ng W.-L."/>
            <person name="Kazmierczak K.M."/>
            <person name="Andrzejewski T.M."/>
            <person name="Davidsen T.M."/>
            <person name="Wayne K.J."/>
            <person name="Tettelin H."/>
            <person name="Glass J.I."/>
            <person name="Rusch D."/>
            <person name="Podicherti R."/>
            <person name="Tsui H.-C.T."/>
            <person name="Winkler M.E."/>
        </authorList>
    </citation>
    <scope>NUCLEOTIDE SEQUENCE</scope>
</reference>
<dbReference type="InterPro" id="IPR017850">
    <property type="entry name" value="Alkaline_phosphatase_core_sf"/>
</dbReference>
<keyword evidence="2" id="KW-0479">Metal-binding</keyword>
<dbReference type="Pfam" id="PF00884">
    <property type="entry name" value="Sulfatase"/>
    <property type="match status" value="1"/>
</dbReference>
<dbReference type="PANTHER" id="PTHR42693">
    <property type="entry name" value="ARYLSULFATASE FAMILY MEMBER"/>
    <property type="match status" value="1"/>
</dbReference>
<dbReference type="InterPro" id="IPR024607">
    <property type="entry name" value="Sulfatase_CS"/>
</dbReference>
<evidence type="ECO:0000256" key="2">
    <source>
        <dbReference type="ARBA" id="ARBA00022723"/>
    </source>
</evidence>
<dbReference type="PROSITE" id="PS51318">
    <property type="entry name" value="TAT"/>
    <property type="match status" value="1"/>
</dbReference>
<dbReference type="Gene3D" id="3.30.1120.10">
    <property type="match status" value="1"/>
</dbReference>